<dbReference type="EMBL" id="FOAJ01000026">
    <property type="protein sequence ID" value="SEM10062.1"/>
    <property type="molecule type" value="Genomic_DNA"/>
</dbReference>
<dbReference type="Pfam" id="PF22289">
    <property type="entry name" value="DmmA-like_C"/>
    <property type="match status" value="1"/>
</dbReference>
<gene>
    <name evidence="9" type="ORF">SAMN05192542_1267</name>
</gene>
<evidence type="ECO:0000256" key="2">
    <source>
        <dbReference type="ARBA" id="ARBA00022714"/>
    </source>
</evidence>
<evidence type="ECO:0000259" key="8">
    <source>
        <dbReference type="Pfam" id="PF22290"/>
    </source>
</evidence>
<evidence type="ECO:0000313" key="10">
    <source>
        <dbReference type="Proteomes" id="UP000199120"/>
    </source>
</evidence>
<accession>A0A1H7VLA4</accession>
<evidence type="ECO:0000256" key="5">
    <source>
        <dbReference type="ARBA" id="ARBA00023004"/>
    </source>
</evidence>
<keyword evidence="1" id="KW-0285">Flavoprotein</keyword>
<dbReference type="AlphaFoldDB" id="A0A1H7VLA4"/>
<keyword evidence="3" id="KW-0479">Metal-binding</keyword>
<feature type="domain" description="Dimethylamine monooxygenase subunit DmmA-like N-terminal" evidence="8">
    <location>
        <begin position="9"/>
        <end position="121"/>
    </location>
</feature>
<keyword evidence="10" id="KW-1185">Reference proteome</keyword>
<evidence type="ECO:0000256" key="6">
    <source>
        <dbReference type="ARBA" id="ARBA00023014"/>
    </source>
</evidence>
<dbReference type="Pfam" id="PF22290">
    <property type="entry name" value="DmmA-like_N"/>
    <property type="match status" value="1"/>
</dbReference>
<organism evidence="9 10">
    <name type="scientific">Paraburkholderia caballeronis</name>
    <dbReference type="NCBI Taxonomy" id="416943"/>
    <lineage>
        <taxon>Bacteria</taxon>
        <taxon>Pseudomonadati</taxon>
        <taxon>Pseudomonadota</taxon>
        <taxon>Betaproteobacteria</taxon>
        <taxon>Burkholderiales</taxon>
        <taxon>Burkholderiaceae</taxon>
        <taxon>Paraburkholderia</taxon>
    </lineage>
</organism>
<reference evidence="10" key="1">
    <citation type="submission" date="2016-10" db="EMBL/GenBank/DDBJ databases">
        <authorList>
            <person name="Varghese N."/>
            <person name="Submissions S."/>
        </authorList>
    </citation>
    <scope>NUCLEOTIDE SEQUENCE [LARGE SCALE GENOMIC DNA]</scope>
    <source>
        <strain evidence="10">LMG 26416</strain>
    </source>
</reference>
<keyword evidence="2" id="KW-0001">2Fe-2S</keyword>
<dbReference type="InterPro" id="IPR054582">
    <property type="entry name" value="DmmA-like_N"/>
</dbReference>
<dbReference type="InterPro" id="IPR048037">
    <property type="entry name" value="DmmA-like_C"/>
</dbReference>
<evidence type="ECO:0000313" key="9">
    <source>
        <dbReference type="EMBL" id="SEM10062.1"/>
    </source>
</evidence>
<sequence>MQSSPAHPLHSLPRYAPLQFDARGTAHLLIAQSDALDAHAAFIGELMESTRASARLLGEPVQLTGIATQCFHSKRSLEQSVRQHLAEAGEVGLRVYLCGDEAFIWRMRPILTASGLRGEEIQADASRARRAVYCVHCGGTHDYPSQDEVTCAGCGLRLAVRQHFSPLLGAYFGGCANPDTPYAENRA</sequence>
<dbReference type="GO" id="GO:0051537">
    <property type="term" value="F:2 iron, 2 sulfur cluster binding"/>
    <property type="evidence" value="ECO:0007669"/>
    <property type="project" value="UniProtKB-KW"/>
</dbReference>
<evidence type="ECO:0000256" key="4">
    <source>
        <dbReference type="ARBA" id="ARBA00023002"/>
    </source>
</evidence>
<keyword evidence="6" id="KW-0411">Iron-sulfur</keyword>
<name>A0A1H7VLA4_9BURK</name>
<dbReference type="Proteomes" id="UP000199120">
    <property type="component" value="Unassembled WGS sequence"/>
</dbReference>
<dbReference type="GO" id="GO:0046872">
    <property type="term" value="F:metal ion binding"/>
    <property type="evidence" value="ECO:0007669"/>
    <property type="project" value="UniProtKB-KW"/>
</dbReference>
<dbReference type="GO" id="GO:0016491">
    <property type="term" value="F:oxidoreductase activity"/>
    <property type="evidence" value="ECO:0007669"/>
    <property type="project" value="UniProtKB-KW"/>
</dbReference>
<feature type="domain" description="Dimethylamine monooxygenase subunit DmmA-like C-terminal" evidence="7">
    <location>
        <begin position="132"/>
        <end position="173"/>
    </location>
</feature>
<dbReference type="NCBIfam" id="NF041259">
    <property type="entry name" value="mono_DmmA_fam"/>
    <property type="match status" value="1"/>
</dbReference>
<proteinExistence type="predicted"/>
<keyword evidence="5" id="KW-0408">Iron</keyword>
<evidence type="ECO:0000259" key="7">
    <source>
        <dbReference type="Pfam" id="PF22289"/>
    </source>
</evidence>
<dbReference type="STRING" id="416943.SAMN05445871_4319"/>
<keyword evidence="4" id="KW-0560">Oxidoreductase</keyword>
<evidence type="ECO:0000256" key="3">
    <source>
        <dbReference type="ARBA" id="ARBA00022723"/>
    </source>
</evidence>
<protein>
    <submittedName>
        <fullName evidence="9">Uncharacterized protein</fullName>
    </submittedName>
</protein>
<evidence type="ECO:0000256" key="1">
    <source>
        <dbReference type="ARBA" id="ARBA00022630"/>
    </source>
</evidence>